<dbReference type="Proteomes" id="UP001174909">
    <property type="component" value="Unassembled WGS sequence"/>
</dbReference>
<dbReference type="GO" id="GO:0015936">
    <property type="term" value="P:coenzyme A metabolic process"/>
    <property type="evidence" value="ECO:0007669"/>
    <property type="project" value="InterPro"/>
</dbReference>
<dbReference type="InterPro" id="IPR023074">
    <property type="entry name" value="HMG_CoA_Rdtase_cat_sf"/>
</dbReference>
<dbReference type="PANTHER" id="PTHR10572">
    <property type="entry name" value="3-HYDROXY-3-METHYLGLUTARYL-COENZYME A REDUCTASE"/>
    <property type="match status" value="1"/>
</dbReference>
<evidence type="ECO:0000256" key="3">
    <source>
        <dbReference type="ARBA" id="ARBA00012999"/>
    </source>
</evidence>
<dbReference type="PANTHER" id="PTHR10572:SF24">
    <property type="entry name" value="3-HYDROXY-3-METHYLGLUTARYL-COENZYME A REDUCTASE"/>
    <property type="match status" value="1"/>
</dbReference>
<dbReference type="PROSITE" id="PS50065">
    <property type="entry name" value="HMG_COA_REDUCTASE_4"/>
    <property type="match status" value="1"/>
</dbReference>
<dbReference type="InterPro" id="IPR009023">
    <property type="entry name" value="HMG_CoA_Rdtase_NAD(P)-bd_sf"/>
</dbReference>
<dbReference type="InterPro" id="IPR009029">
    <property type="entry name" value="HMG_CoA_Rdtase_sub-bd_dom_sf"/>
</dbReference>
<dbReference type="AlphaFoldDB" id="A0AA35T419"/>
<comment type="pathway">
    <text evidence="1">Metabolic intermediate biosynthesis; (R)-mevalonate biosynthesis; (R)-mevalonate from acetyl-CoA: step 3/3.</text>
</comment>
<dbReference type="EC" id="1.1.1.34" evidence="3"/>
<dbReference type="Gene3D" id="3.90.770.10">
    <property type="entry name" value="3-hydroxy-3-methylglutaryl-coenzyme A Reductase, Chain A, domain 2"/>
    <property type="match status" value="1"/>
</dbReference>
<comment type="similarity">
    <text evidence="2">Belongs to the HMG-CoA reductase family.</text>
</comment>
<sequence length="447" mass="48689">PGRCRTASRPGTQREWLRFGSLRHYGRRSCCVHNPWGSSTHQGRRRVHPTFGEVHESRTVFRVQERCRVGASVAVARQTQGKPTGTSKPFCSPSLCSTSIPQVRQYSQHTVLESLMPFRQGRTLVVRFNFTTGDASGQNMVTTATWHVCKWALEQIKKDLPDVCVTDFIVESSASGDKQSAASMLVLPRGVHVQAEAWIPESVLQSTLKVDLQAFLATYNRMQEGQVQLGALGSTINVGNLLAAVFIATGQDPASITECAHGLLIVRPATKQEIETQGMTRGDPRVGVGEGVTYSGVYASLILPGLVIGTVGGGTQLATQKECLSMMGCYGKDGVFRLAEIIAGFALGLDLSLISAIASGQFATAHEKLGRNRPTSGLREEHLVPQLFQDIVGERGTVENWTSFGVNTGNSILSELTKRELSKKVGHFGFKVTYRTRDASPDRLQWS</sequence>
<gene>
    <name evidence="5" type="ORF">GBAR_LOCUS22729</name>
</gene>
<organism evidence="5 6">
    <name type="scientific">Geodia barretti</name>
    <name type="common">Barrett's horny sponge</name>
    <dbReference type="NCBI Taxonomy" id="519541"/>
    <lineage>
        <taxon>Eukaryota</taxon>
        <taxon>Metazoa</taxon>
        <taxon>Porifera</taxon>
        <taxon>Demospongiae</taxon>
        <taxon>Heteroscleromorpha</taxon>
        <taxon>Tetractinellida</taxon>
        <taxon>Astrophorina</taxon>
        <taxon>Geodiidae</taxon>
        <taxon>Geodia</taxon>
    </lineage>
</organism>
<comment type="caution">
    <text evidence="5">The sequence shown here is derived from an EMBL/GenBank/DDBJ whole genome shotgun (WGS) entry which is preliminary data.</text>
</comment>
<name>A0AA35T419_GEOBA</name>
<dbReference type="Pfam" id="PF00368">
    <property type="entry name" value="HMG-CoA_red"/>
    <property type="match status" value="1"/>
</dbReference>
<dbReference type="Gene3D" id="3.30.70.420">
    <property type="entry name" value="Hydroxymethylglutaryl-CoA reductase, class I/II, NAD/NADP-binding domain"/>
    <property type="match status" value="1"/>
</dbReference>
<evidence type="ECO:0000256" key="4">
    <source>
        <dbReference type="ARBA" id="ARBA00023002"/>
    </source>
</evidence>
<keyword evidence="4" id="KW-0560">Oxidoreductase</keyword>
<dbReference type="SUPFAM" id="SSF56542">
    <property type="entry name" value="Substrate-binding domain of HMG-CoA reductase"/>
    <property type="match status" value="1"/>
</dbReference>
<keyword evidence="6" id="KW-1185">Reference proteome</keyword>
<dbReference type="GO" id="GO:0004420">
    <property type="term" value="F:hydroxymethylglutaryl-CoA reductase (NADPH) activity"/>
    <property type="evidence" value="ECO:0007669"/>
    <property type="project" value="UniProtKB-EC"/>
</dbReference>
<dbReference type="PROSITE" id="PS00318">
    <property type="entry name" value="HMG_COA_REDUCTASE_2"/>
    <property type="match status" value="1"/>
</dbReference>
<accession>A0AA35T419</accession>
<evidence type="ECO:0000313" key="5">
    <source>
        <dbReference type="EMBL" id="CAI8040879.1"/>
    </source>
</evidence>
<evidence type="ECO:0000256" key="1">
    <source>
        <dbReference type="ARBA" id="ARBA00005084"/>
    </source>
</evidence>
<reference evidence="5" key="1">
    <citation type="submission" date="2023-03" db="EMBL/GenBank/DDBJ databases">
        <authorList>
            <person name="Steffen K."/>
            <person name="Cardenas P."/>
        </authorList>
    </citation>
    <scope>NUCLEOTIDE SEQUENCE</scope>
</reference>
<dbReference type="EMBL" id="CASHTH010003147">
    <property type="protein sequence ID" value="CAI8040879.1"/>
    <property type="molecule type" value="Genomic_DNA"/>
</dbReference>
<feature type="non-terminal residue" evidence="5">
    <location>
        <position position="1"/>
    </location>
</feature>
<protein>
    <recommendedName>
        <fullName evidence="3">hydroxymethylglutaryl-CoA reductase (NADPH)</fullName>
        <ecNumber evidence="3">1.1.1.34</ecNumber>
    </recommendedName>
</protein>
<dbReference type="InterPro" id="IPR002202">
    <property type="entry name" value="HMG_CoA_Rdtase"/>
</dbReference>
<evidence type="ECO:0000313" key="6">
    <source>
        <dbReference type="Proteomes" id="UP001174909"/>
    </source>
</evidence>
<proteinExistence type="inferred from homology"/>
<evidence type="ECO:0000256" key="2">
    <source>
        <dbReference type="ARBA" id="ARBA00007661"/>
    </source>
</evidence>
<dbReference type="InterPro" id="IPR023076">
    <property type="entry name" value="HMG_CoA_Rdtase_CS"/>
</dbReference>
<dbReference type="SUPFAM" id="SSF55035">
    <property type="entry name" value="NAD-binding domain of HMG-CoA reductase"/>
    <property type="match status" value="1"/>
</dbReference>